<feature type="compositionally biased region" description="Basic and acidic residues" evidence="1">
    <location>
        <begin position="1"/>
        <end position="19"/>
    </location>
</feature>
<sequence length="252" mass="28497">MEEDKPSNVIDLADRRPTPKELPAFAPPAAAADPRTEEFWSLMEPFFDGLQGLQAQLLARLIPLALPELKRFQLSTLRENVRKPWGLPEEELRDLELRLGSHPARVRKAKWLDLRGYILGCDHVLRGVESARPGETGVILGRDLFLLEDGRLGLVQVVGSWVWKMGLSHYDTLTTVGDAELIDAERAVKEFPVQKLMGGLRAILWFDRGNPIHPPEPELEARRERFMAMARELSRATAAYNERLRRVVLGPG</sequence>
<gene>
    <name evidence="2" type="ORF">AA314_05189</name>
    <name evidence="3" type="ORF">ATI61_119187</name>
</gene>
<dbReference type="Proteomes" id="UP000035579">
    <property type="component" value="Chromosome"/>
</dbReference>
<reference evidence="2 4" key="1">
    <citation type="submission" date="2015-05" db="EMBL/GenBank/DDBJ databases">
        <title>Genome assembly of Archangium gephyra DSM 2261.</title>
        <authorList>
            <person name="Sharma G."/>
            <person name="Subramanian S."/>
        </authorList>
    </citation>
    <scope>NUCLEOTIDE SEQUENCE [LARGE SCALE GENOMIC DNA]</scope>
    <source>
        <strain evidence="2 4">DSM 2261</strain>
    </source>
</reference>
<accession>A0AAC8QAE2</accession>
<organism evidence="2 4">
    <name type="scientific">Archangium gephyra</name>
    <dbReference type="NCBI Taxonomy" id="48"/>
    <lineage>
        <taxon>Bacteria</taxon>
        <taxon>Pseudomonadati</taxon>
        <taxon>Myxococcota</taxon>
        <taxon>Myxococcia</taxon>
        <taxon>Myxococcales</taxon>
        <taxon>Cystobacterineae</taxon>
        <taxon>Archangiaceae</taxon>
        <taxon>Archangium</taxon>
    </lineage>
</organism>
<dbReference type="EMBL" id="CP011509">
    <property type="protein sequence ID" value="AKJ03563.1"/>
    <property type="molecule type" value="Genomic_DNA"/>
</dbReference>
<evidence type="ECO:0000313" key="2">
    <source>
        <dbReference type="EMBL" id="AKJ03563.1"/>
    </source>
</evidence>
<dbReference type="RefSeq" id="WP_047857588.1">
    <property type="nucleotide sequence ID" value="NZ_CP011509.1"/>
</dbReference>
<dbReference type="EMBL" id="QUMU01000019">
    <property type="protein sequence ID" value="REG22655.1"/>
    <property type="molecule type" value="Genomic_DNA"/>
</dbReference>
<feature type="region of interest" description="Disordered" evidence="1">
    <location>
        <begin position="1"/>
        <end position="28"/>
    </location>
</feature>
<name>A0AAC8QAE2_9BACT</name>
<evidence type="ECO:0000313" key="3">
    <source>
        <dbReference type="EMBL" id="REG22655.1"/>
    </source>
</evidence>
<proteinExistence type="predicted"/>
<dbReference type="KEGG" id="age:AA314_05189"/>
<evidence type="ECO:0000313" key="5">
    <source>
        <dbReference type="Proteomes" id="UP000256345"/>
    </source>
</evidence>
<dbReference type="Proteomes" id="UP000256345">
    <property type="component" value="Unassembled WGS sequence"/>
</dbReference>
<keyword evidence="5" id="KW-1185">Reference proteome</keyword>
<reference evidence="3 5" key="2">
    <citation type="submission" date="2018-08" db="EMBL/GenBank/DDBJ databases">
        <title>Genomic Encyclopedia of Archaeal and Bacterial Type Strains, Phase II (KMG-II): from individual species to whole genera.</title>
        <authorList>
            <person name="Goeker M."/>
        </authorList>
    </citation>
    <scope>NUCLEOTIDE SEQUENCE [LARGE SCALE GENOMIC DNA]</scope>
    <source>
        <strain evidence="3 5">DSM 2261</strain>
    </source>
</reference>
<dbReference type="AlphaFoldDB" id="A0AAC8QAE2"/>
<protein>
    <submittedName>
        <fullName evidence="2">Uncharacterized protein</fullName>
    </submittedName>
</protein>
<evidence type="ECO:0000256" key="1">
    <source>
        <dbReference type="SAM" id="MobiDB-lite"/>
    </source>
</evidence>
<evidence type="ECO:0000313" key="4">
    <source>
        <dbReference type="Proteomes" id="UP000035579"/>
    </source>
</evidence>